<organism evidence="1 2">
    <name type="scientific">Araneus ventricosus</name>
    <name type="common">Orbweaver spider</name>
    <name type="synonym">Epeira ventricosa</name>
    <dbReference type="NCBI Taxonomy" id="182803"/>
    <lineage>
        <taxon>Eukaryota</taxon>
        <taxon>Metazoa</taxon>
        <taxon>Ecdysozoa</taxon>
        <taxon>Arthropoda</taxon>
        <taxon>Chelicerata</taxon>
        <taxon>Arachnida</taxon>
        <taxon>Araneae</taxon>
        <taxon>Araneomorphae</taxon>
        <taxon>Entelegynae</taxon>
        <taxon>Araneoidea</taxon>
        <taxon>Araneidae</taxon>
        <taxon>Araneus</taxon>
    </lineage>
</organism>
<reference evidence="1 2" key="1">
    <citation type="journal article" date="2019" name="Sci. Rep.">
        <title>Orb-weaving spider Araneus ventricosus genome elucidates the spidroin gene catalogue.</title>
        <authorList>
            <person name="Kono N."/>
            <person name="Nakamura H."/>
            <person name="Ohtoshi R."/>
            <person name="Moran D.A.P."/>
            <person name="Shinohara A."/>
            <person name="Yoshida Y."/>
            <person name="Fujiwara M."/>
            <person name="Mori M."/>
            <person name="Tomita M."/>
            <person name="Arakawa K."/>
        </authorList>
    </citation>
    <scope>NUCLEOTIDE SEQUENCE [LARGE SCALE GENOMIC DNA]</scope>
</reference>
<name>A0A4Y2W7T5_ARAVE</name>
<protein>
    <submittedName>
        <fullName evidence="1">Uncharacterized protein</fullName>
    </submittedName>
</protein>
<gene>
    <name evidence="1" type="ORF">AVEN_252981_1</name>
</gene>
<comment type="caution">
    <text evidence="1">The sequence shown here is derived from an EMBL/GenBank/DDBJ whole genome shotgun (WGS) entry which is preliminary data.</text>
</comment>
<evidence type="ECO:0000313" key="1">
    <source>
        <dbReference type="EMBL" id="GBO32588.1"/>
    </source>
</evidence>
<sequence length="96" mass="11073">MPKGKRRWSFYSAGMTFWPEYRTSNSTKTSSRRKFTKHFITGRADGGLKKSRSVPENCMRRALAASMVILQSKYLLLRPPPSHLPVVRNSLMDIVR</sequence>
<dbReference type="Proteomes" id="UP000499080">
    <property type="component" value="Unassembled WGS sequence"/>
</dbReference>
<dbReference type="AlphaFoldDB" id="A0A4Y2W7T5"/>
<keyword evidence="2" id="KW-1185">Reference proteome</keyword>
<accession>A0A4Y2W7T5</accession>
<evidence type="ECO:0000313" key="2">
    <source>
        <dbReference type="Proteomes" id="UP000499080"/>
    </source>
</evidence>
<dbReference type="EMBL" id="BGPR01056065">
    <property type="protein sequence ID" value="GBO32588.1"/>
    <property type="molecule type" value="Genomic_DNA"/>
</dbReference>
<proteinExistence type="predicted"/>